<evidence type="ECO:0000313" key="3">
    <source>
        <dbReference type="EMBL" id="KAL2537569.1"/>
    </source>
</evidence>
<proteinExistence type="predicted"/>
<reference evidence="4" key="1">
    <citation type="submission" date="2024-07" db="EMBL/GenBank/DDBJ databases">
        <title>Two chromosome-level genome assemblies of Korean endemic species Abeliophyllum distichum and Forsythia ovata (Oleaceae).</title>
        <authorList>
            <person name="Jang H."/>
        </authorList>
    </citation>
    <scope>NUCLEOTIDE SEQUENCE [LARGE SCALE GENOMIC DNA]</scope>
</reference>
<dbReference type="Pfam" id="PF07780">
    <property type="entry name" value="Spb1_C"/>
    <property type="match status" value="1"/>
</dbReference>
<dbReference type="Proteomes" id="UP001604277">
    <property type="component" value="Unassembled WGS sequence"/>
</dbReference>
<dbReference type="EMBL" id="JBFOLJ010000005">
    <property type="protein sequence ID" value="KAL2537569.1"/>
    <property type="molecule type" value="Genomic_DNA"/>
</dbReference>
<dbReference type="InterPro" id="IPR012920">
    <property type="entry name" value="rRNA_MeTfrase_SPB1-like_C"/>
</dbReference>
<comment type="caution">
    <text evidence="3">The sequence shown here is derived from an EMBL/GenBank/DDBJ whole genome shotgun (WGS) entry which is preliminary data.</text>
</comment>
<feature type="domain" description="Ribosomal RNA methyltransferase SPB1-like C-terminal" evidence="2">
    <location>
        <begin position="1"/>
        <end position="105"/>
    </location>
</feature>
<feature type="compositionally biased region" description="Basic and acidic residues" evidence="1">
    <location>
        <begin position="1"/>
        <end position="20"/>
    </location>
</feature>
<evidence type="ECO:0000313" key="4">
    <source>
        <dbReference type="Proteomes" id="UP001604277"/>
    </source>
</evidence>
<evidence type="ECO:0000256" key="1">
    <source>
        <dbReference type="SAM" id="MobiDB-lite"/>
    </source>
</evidence>
<sequence>MKAQFKEIDARPAKKVAEAKARKKQAAHRQLEKVRKKSNSISDQADISDRSKRKMIEQLHKKATPKTPKKEYVISKKGVQVEAGKGKVLVDRRMKKDVRKQRMSKRGKQNDVEGNACLNLEVLCEVAG</sequence>
<protein>
    <submittedName>
        <fullName evidence="3">FtsJ-like methyltransferase family protein</fullName>
    </submittedName>
</protein>
<accession>A0ABD1VJP5</accession>
<dbReference type="AlphaFoldDB" id="A0ABD1VJP5"/>
<feature type="region of interest" description="Disordered" evidence="1">
    <location>
        <begin position="1"/>
        <end position="52"/>
    </location>
</feature>
<organism evidence="3 4">
    <name type="scientific">Forsythia ovata</name>
    <dbReference type="NCBI Taxonomy" id="205694"/>
    <lineage>
        <taxon>Eukaryota</taxon>
        <taxon>Viridiplantae</taxon>
        <taxon>Streptophyta</taxon>
        <taxon>Embryophyta</taxon>
        <taxon>Tracheophyta</taxon>
        <taxon>Spermatophyta</taxon>
        <taxon>Magnoliopsida</taxon>
        <taxon>eudicotyledons</taxon>
        <taxon>Gunneridae</taxon>
        <taxon>Pentapetalae</taxon>
        <taxon>asterids</taxon>
        <taxon>lamiids</taxon>
        <taxon>Lamiales</taxon>
        <taxon>Oleaceae</taxon>
        <taxon>Forsythieae</taxon>
        <taxon>Forsythia</taxon>
    </lineage>
</organism>
<keyword evidence="4" id="KW-1185">Reference proteome</keyword>
<name>A0ABD1VJP5_9LAMI</name>
<evidence type="ECO:0000259" key="2">
    <source>
        <dbReference type="Pfam" id="PF07780"/>
    </source>
</evidence>
<gene>
    <name evidence="3" type="ORF">Fot_18960</name>
</gene>